<dbReference type="AlphaFoldDB" id="A0A7J6FMQ8"/>
<dbReference type="Gene3D" id="3.30.420.10">
    <property type="entry name" value="Ribonuclease H-like superfamily/Ribonuclease H"/>
    <property type="match status" value="1"/>
</dbReference>
<dbReference type="InterPro" id="IPR052929">
    <property type="entry name" value="RNase_H-like_EbsB-rel"/>
</dbReference>
<accession>A0A7J6FMQ8</accession>
<keyword evidence="3" id="KW-1185">Reference proteome</keyword>
<comment type="caution">
    <text evidence="2">The sequence shown here is derived from an EMBL/GenBank/DDBJ whole genome shotgun (WGS) entry which is preliminary data.</text>
</comment>
<organism evidence="2 3">
    <name type="scientific">Cannabis sativa</name>
    <name type="common">Hemp</name>
    <name type="synonym">Marijuana</name>
    <dbReference type="NCBI Taxonomy" id="3483"/>
    <lineage>
        <taxon>Eukaryota</taxon>
        <taxon>Viridiplantae</taxon>
        <taxon>Streptophyta</taxon>
        <taxon>Embryophyta</taxon>
        <taxon>Tracheophyta</taxon>
        <taxon>Spermatophyta</taxon>
        <taxon>Magnoliopsida</taxon>
        <taxon>eudicotyledons</taxon>
        <taxon>Gunneridae</taxon>
        <taxon>Pentapetalae</taxon>
        <taxon>rosids</taxon>
        <taxon>fabids</taxon>
        <taxon>Rosales</taxon>
        <taxon>Cannabaceae</taxon>
        <taxon>Cannabis</taxon>
    </lineage>
</organism>
<feature type="domain" description="RNase H type-1" evidence="1">
    <location>
        <begin position="235"/>
        <end position="319"/>
    </location>
</feature>
<dbReference type="InterPro" id="IPR002156">
    <property type="entry name" value="RNaseH_domain"/>
</dbReference>
<evidence type="ECO:0000313" key="3">
    <source>
        <dbReference type="Proteomes" id="UP000583929"/>
    </source>
</evidence>
<dbReference type="Proteomes" id="UP000583929">
    <property type="component" value="Unassembled WGS sequence"/>
</dbReference>
<dbReference type="InterPro" id="IPR036397">
    <property type="entry name" value="RNaseH_sf"/>
</dbReference>
<dbReference type="PANTHER" id="PTHR47074">
    <property type="entry name" value="BNAC02G40300D PROTEIN"/>
    <property type="match status" value="1"/>
</dbReference>
<evidence type="ECO:0000313" key="2">
    <source>
        <dbReference type="EMBL" id="KAF4371992.1"/>
    </source>
</evidence>
<proteinExistence type="predicted"/>
<dbReference type="PANTHER" id="PTHR47074:SF11">
    <property type="entry name" value="REVERSE TRANSCRIPTASE-LIKE PROTEIN"/>
    <property type="match status" value="1"/>
</dbReference>
<reference evidence="2 3" key="1">
    <citation type="journal article" date="2020" name="bioRxiv">
        <title>Sequence and annotation of 42 cannabis genomes reveals extensive copy number variation in cannabinoid synthesis and pathogen resistance genes.</title>
        <authorList>
            <person name="Mckernan K.J."/>
            <person name="Helbert Y."/>
            <person name="Kane L.T."/>
            <person name="Ebling H."/>
            <person name="Zhang L."/>
            <person name="Liu B."/>
            <person name="Eaton Z."/>
            <person name="Mclaughlin S."/>
            <person name="Kingan S."/>
            <person name="Baybayan P."/>
            <person name="Concepcion G."/>
            <person name="Jordan M."/>
            <person name="Riva A."/>
            <person name="Barbazuk W."/>
            <person name="Harkins T."/>
        </authorList>
    </citation>
    <scope>NUCLEOTIDE SEQUENCE [LARGE SCALE GENOMIC DNA]</scope>
    <source>
        <strain evidence="3">cv. Jamaican Lion 4</strain>
        <tissue evidence="2">Leaf</tissue>
    </source>
</reference>
<dbReference type="GO" id="GO:0003676">
    <property type="term" value="F:nucleic acid binding"/>
    <property type="evidence" value="ECO:0007669"/>
    <property type="project" value="InterPro"/>
</dbReference>
<sequence>MLSNSLECGRSRLSSTLWTNSSQSSRPHLALNDEEAFVHDFDGVSLGSNITEESYCFVVKILTQKSLKPDCLDKAMREAWTLKFLFCDEGRMPPTLPFKDNIRALPKTFFKRDLFDMYNSIPFKEMNLRSHHLNQDLHDAVNQFLPFRSFPGAQGSMDIHPRIDVQASTLPLQSSTETSVVSSSLVRSFQSLLYADHIANQLVQDIISSMDVTQAGFSPVDGNTLAPSYYKLSVDAVADNSRSKIGIGATVRNFSGEAVVALSSPLNGNLSPLLAEAKALVSTLNWCTAVKFPLSVVESDYKVLIGKVKHKWKDKSALSDLGSMVD</sequence>
<protein>
    <recommendedName>
        <fullName evidence="1">RNase H type-1 domain-containing protein</fullName>
    </recommendedName>
</protein>
<dbReference type="EMBL" id="JAATIQ010000191">
    <property type="protein sequence ID" value="KAF4371992.1"/>
    <property type="molecule type" value="Genomic_DNA"/>
</dbReference>
<name>A0A7J6FMQ8_CANSA</name>
<evidence type="ECO:0000259" key="1">
    <source>
        <dbReference type="Pfam" id="PF13456"/>
    </source>
</evidence>
<dbReference type="GO" id="GO:0004523">
    <property type="term" value="F:RNA-DNA hybrid ribonuclease activity"/>
    <property type="evidence" value="ECO:0007669"/>
    <property type="project" value="InterPro"/>
</dbReference>
<gene>
    <name evidence="2" type="ORF">G4B88_001492</name>
</gene>
<dbReference type="Pfam" id="PF13456">
    <property type="entry name" value="RVT_3"/>
    <property type="match status" value="1"/>
</dbReference>